<keyword evidence="3" id="KW-1185">Reference proteome</keyword>
<dbReference type="EMBL" id="LGRX02028957">
    <property type="protein sequence ID" value="KAK3247454.1"/>
    <property type="molecule type" value="Genomic_DNA"/>
</dbReference>
<accession>A0AAE0C423</accession>
<evidence type="ECO:0000313" key="3">
    <source>
        <dbReference type="Proteomes" id="UP001190700"/>
    </source>
</evidence>
<feature type="region of interest" description="Disordered" evidence="1">
    <location>
        <begin position="29"/>
        <end position="48"/>
    </location>
</feature>
<gene>
    <name evidence="2" type="ORF">CYMTET_43050</name>
</gene>
<proteinExistence type="predicted"/>
<name>A0AAE0C423_9CHLO</name>
<protein>
    <recommendedName>
        <fullName evidence="4">Reverse transcriptase RNase H-like domain-containing protein</fullName>
    </recommendedName>
</protein>
<sequence length="101" mass="11278">MEKSDLQGQHLRSWAISLQEFDFTVQYRPGPKNENADVPSRYPLPTTVDETGARLDREGDRAREASYVERCVRGLGDTTCMALAQEPLPGVEVNQKAQVAN</sequence>
<evidence type="ECO:0000313" key="2">
    <source>
        <dbReference type="EMBL" id="KAK3247454.1"/>
    </source>
</evidence>
<dbReference type="AlphaFoldDB" id="A0AAE0C423"/>
<evidence type="ECO:0000256" key="1">
    <source>
        <dbReference type="SAM" id="MobiDB-lite"/>
    </source>
</evidence>
<organism evidence="2 3">
    <name type="scientific">Cymbomonas tetramitiformis</name>
    <dbReference type="NCBI Taxonomy" id="36881"/>
    <lineage>
        <taxon>Eukaryota</taxon>
        <taxon>Viridiplantae</taxon>
        <taxon>Chlorophyta</taxon>
        <taxon>Pyramimonadophyceae</taxon>
        <taxon>Pyramimonadales</taxon>
        <taxon>Pyramimonadaceae</taxon>
        <taxon>Cymbomonas</taxon>
    </lineage>
</organism>
<dbReference type="Proteomes" id="UP001190700">
    <property type="component" value="Unassembled WGS sequence"/>
</dbReference>
<comment type="caution">
    <text evidence="2">The sequence shown here is derived from an EMBL/GenBank/DDBJ whole genome shotgun (WGS) entry which is preliminary data.</text>
</comment>
<evidence type="ECO:0008006" key="4">
    <source>
        <dbReference type="Google" id="ProtNLM"/>
    </source>
</evidence>
<reference evidence="2 3" key="1">
    <citation type="journal article" date="2015" name="Genome Biol. Evol.">
        <title>Comparative Genomics of a Bacterivorous Green Alga Reveals Evolutionary Causalities and Consequences of Phago-Mixotrophic Mode of Nutrition.</title>
        <authorList>
            <person name="Burns J.A."/>
            <person name="Paasch A."/>
            <person name="Narechania A."/>
            <person name="Kim E."/>
        </authorList>
    </citation>
    <scope>NUCLEOTIDE SEQUENCE [LARGE SCALE GENOMIC DNA]</scope>
    <source>
        <strain evidence="2 3">PLY_AMNH</strain>
    </source>
</reference>